<proteinExistence type="predicted"/>
<protein>
    <submittedName>
        <fullName evidence="2">Hypothetical_protein</fullName>
    </submittedName>
</protein>
<keyword evidence="3" id="KW-1185">Reference proteome</keyword>
<dbReference type="EMBL" id="CATOUU010000464">
    <property type="protein sequence ID" value="CAI9930402.1"/>
    <property type="molecule type" value="Genomic_DNA"/>
</dbReference>
<sequence length="119" mass="13300">MCTDMAFGCTELANAFGVLINKVQSCENTVFSRRQFHTLLCAEIRVMVQLRPPSLAGSITCGKTPWTRVAAQRICDLQCLQQFVRKVIVSLLHVISNVNILGCKNIEIPIGVRIFINYT</sequence>
<evidence type="ECO:0000313" key="3">
    <source>
        <dbReference type="Proteomes" id="UP001642409"/>
    </source>
</evidence>
<evidence type="ECO:0000313" key="2">
    <source>
        <dbReference type="EMBL" id="CAL5974086.1"/>
    </source>
</evidence>
<name>A0AA86TX80_9EUKA</name>
<comment type="caution">
    <text evidence="1">The sequence shown here is derived from an EMBL/GenBank/DDBJ whole genome shotgun (WGS) entry which is preliminary data.</text>
</comment>
<accession>A0AA86TX80</accession>
<evidence type="ECO:0000313" key="1">
    <source>
        <dbReference type="EMBL" id="CAI9930402.1"/>
    </source>
</evidence>
<reference evidence="2 3" key="2">
    <citation type="submission" date="2024-07" db="EMBL/GenBank/DDBJ databases">
        <authorList>
            <person name="Akdeniz Z."/>
        </authorList>
    </citation>
    <scope>NUCLEOTIDE SEQUENCE [LARGE SCALE GENOMIC DNA]</scope>
</reference>
<dbReference type="AlphaFoldDB" id="A0AA86TX80"/>
<gene>
    <name evidence="1" type="ORF">HINF_LOCUS18047</name>
    <name evidence="2" type="ORF">HINF_LOCUS2677</name>
</gene>
<dbReference type="EMBL" id="CAXDID020000005">
    <property type="protein sequence ID" value="CAL5974086.1"/>
    <property type="molecule type" value="Genomic_DNA"/>
</dbReference>
<organism evidence="1">
    <name type="scientific">Hexamita inflata</name>
    <dbReference type="NCBI Taxonomy" id="28002"/>
    <lineage>
        <taxon>Eukaryota</taxon>
        <taxon>Metamonada</taxon>
        <taxon>Diplomonadida</taxon>
        <taxon>Hexamitidae</taxon>
        <taxon>Hexamitinae</taxon>
        <taxon>Hexamita</taxon>
    </lineage>
</organism>
<reference evidence="1" key="1">
    <citation type="submission" date="2023-06" db="EMBL/GenBank/DDBJ databases">
        <authorList>
            <person name="Kurt Z."/>
        </authorList>
    </citation>
    <scope>NUCLEOTIDE SEQUENCE</scope>
</reference>
<dbReference type="Proteomes" id="UP001642409">
    <property type="component" value="Unassembled WGS sequence"/>
</dbReference>